<organism evidence="1 2">
    <name type="scientific">Miniphocaeibacter halophilus</name>
    <dbReference type="NCBI Taxonomy" id="2931922"/>
    <lineage>
        <taxon>Bacteria</taxon>
        <taxon>Bacillati</taxon>
        <taxon>Bacillota</taxon>
        <taxon>Tissierellia</taxon>
        <taxon>Tissierellales</taxon>
        <taxon>Peptoniphilaceae</taxon>
        <taxon>Miniphocaeibacter</taxon>
    </lineage>
</organism>
<evidence type="ECO:0000313" key="1">
    <source>
        <dbReference type="EMBL" id="QQK08714.1"/>
    </source>
</evidence>
<sequence length="336" mass="38724">MNIIEKSIFSKVLEKELALITLENENLFVTLSNYGAMITSIIVKAKNIDILLGCNTIDEYINQDKYFGATIGRYANRIENATFELNNKIYNISPNESPNHLHGGTNGFDKKAWNYEIIDDSVIFNYLSENMEEGYPGNLDTKVKYTLNDSNELLVEFYAKSDADTIVNLTNHSYFNLNGENNNSVKNHLVKINSDFITEIDEKNIPTGNLTNILNTNFDFKEERSIEDALNLSETIISKDYDHNYVLLDNKEVKASIYSPSTNIKLELSTSYPCMQFYTGSFLNNFKGKTRNYNNFSSICMEPQFAPNSINIPKFKQPILRKEEEYYEFIKYKFSF</sequence>
<proteinExistence type="predicted"/>
<name>A0AC61MW70_9FIRM</name>
<evidence type="ECO:0000313" key="2">
    <source>
        <dbReference type="Proteomes" id="UP000595814"/>
    </source>
</evidence>
<gene>
    <name evidence="1" type="ORF">JFY71_04010</name>
</gene>
<accession>A0AC61MW70</accession>
<keyword evidence="2" id="KW-1185">Reference proteome</keyword>
<dbReference type="Proteomes" id="UP000595814">
    <property type="component" value="Chromosome"/>
</dbReference>
<reference evidence="1 2" key="1">
    <citation type="journal article" date="2022" name="Int. J. Syst. Evol. Microbiol.">
        <title>Miniphocaeibacter halophilus sp. nov., an ammonium-tolerant acetate-producing bacterium isolated from a biogas system.</title>
        <authorList>
            <person name="Schnurer A."/>
            <person name="Singh A."/>
            <person name="Bi S."/>
            <person name="Qiao W."/>
            <person name="Westerholm M."/>
        </authorList>
    </citation>
    <scope>NUCLEOTIDE SEQUENCE [LARGE SCALE GENOMIC DNA]</scope>
    <source>
        <strain evidence="1 2">AMB_01</strain>
    </source>
</reference>
<protein>
    <submittedName>
        <fullName evidence="1">Galactose mutarotase</fullName>
    </submittedName>
</protein>
<dbReference type="EMBL" id="CP066744">
    <property type="protein sequence ID" value="QQK08714.1"/>
    <property type="molecule type" value="Genomic_DNA"/>
</dbReference>